<organism evidence="2 3">
    <name type="scientific">Pricia antarctica</name>
    <dbReference type="NCBI Taxonomy" id="641691"/>
    <lineage>
        <taxon>Bacteria</taxon>
        <taxon>Pseudomonadati</taxon>
        <taxon>Bacteroidota</taxon>
        <taxon>Flavobacteriia</taxon>
        <taxon>Flavobacteriales</taxon>
        <taxon>Flavobacteriaceae</taxon>
        <taxon>Pricia</taxon>
    </lineage>
</organism>
<dbReference type="InterPro" id="IPR037401">
    <property type="entry name" value="SnoaL-like"/>
</dbReference>
<accession>A0A1G7GN71</accession>
<protein>
    <submittedName>
        <fullName evidence="2">SnoaL-like domain-containing protein</fullName>
    </submittedName>
</protein>
<reference evidence="2 3" key="1">
    <citation type="submission" date="2016-10" db="EMBL/GenBank/DDBJ databases">
        <authorList>
            <person name="de Groot N.N."/>
        </authorList>
    </citation>
    <scope>NUCLEOTIDE SEQUENCE [LARGE SCALE GENOMIC DNA]</scope>
    <source>
        <strain evidence="2 3">DSM 23421</strain>
    </source>
</reference>
<dbReference type="AlphaFoldDB" id="A0A1G7GN71"/>
<dbReference type="InterPro" id="IPR032710">
    <property type="entry name" value="NTF2-like_dom_sf"/>
</dbReference>
<name>A0A1G7GN71_9FLAO</name>
<dbReference type="SUPFAM" id="SSF54427">
    <property type="entry name" value="NTF2-like"/>
    <property type="match status" value="1"/>
</dbReference>
<sequence>MKMTLALSIVLSAFMFLFGCKENQEKNVHEEPKTDLIKDNFPDKQKEVKAVLDSLFVSIQNREIEELLSYHLYSDKFTEFTDGLPRTGSIENKKNERQLIENIAAFDYDLGALKIDVFDDVAIVTFNADFRPKIGDNVVQLWRQGTIVFVKYNNVWRITHEHFSPINVKENEN</sequence>
<dbReference type="Pfam" id="PF13474">
    <property type="entry name" value="SnoaL_3"/>
    <property type="match status" value="1"/>
</dbReference>
<dbReference type="Proteomes" id="UP000199109">
    <property type="component" value="Unassembled WGS sequence"/>
</dbReference>
<feature type="domain" description="SnoaL-like" evidence="1">
    <location>
        <begin position="48"/>
        <end position="165"/>
    </location>
</feature>
<dbReference type="Gene3D" id="3.10.450.50">
    <property type="match status" value="1"/>
</dbReference>
<dbReference type="EMBL" id="FNAO01000008">
    <property type="protein sequence ID" value="SDE89503.1"/>
    <property type="molecule type" value="Genomic_DNA"/>
</dbReference>
<dbReference type="STRING" id="641691.SAMN05421636_108215"/>
<dbReference type="RefSeq" id="WP_091871885.1">
    <property type="nucleotide sequence ID" value="NZ_FNAO01000008.1"/>
</dbReference>
<evidence type="ECO:0000313" key="2">
    <source>
        <dbReference type="EMBL" id="SDE89503.1"/>
    </source>
</evidence>
<keyword evidence="3" id="KW-1185">Reference proteome</keyword>
<proteinExistence type="predicted"/>
<dbReference type="PROSITE" id="PS51257">
    <property type="entry name" value="PROKAR_LIPOPROTEIN"/>
    <property type="match status" value="1"/>
</dbReference>
<dbReference type="OrthoDB" id="1177502at2"/>
<evidence type="ECO:0000313" key="3">
    <source>
        <dbReference type="Proteomes" id="UP000199109"/>
    </source>
</evidence>
<gene>
    <name evidence="2" type="ORF">SAMN05421636_108215</name>
</gene>
<evidence type="ECO:0000259" key="1">
    <source>
        <dbReference type="Pfam" id="PF13474"/>
    </source>
</evidence>